<dbReference type="AlphaFoldDB" id="A0AAD5V649"/>
<protein>
    <submittedName>
        <fullName evidence="1">Uncharacterized protein</fullName>
    </submittedName>
</protein>
<sequence length="244" mass="27258">MGSLGVLAAFPSIREVQIFEDPLFTPTLYYAPPEIVRLPANISAITIEGDNALLLPVLLDHPSGVTIPLETLDIGFIPFNMVHRIYSCLPGLGDFLQHLRLDITPICTFDHLPSVMQCLNFSQFTRLETLHLRLLGFHDPVGIALQWRVFSRLISQTPPSLRNIIIAIGTTKAFDEIIALPWTDVFKTVPAIWRLGTITFQLEANNFLAGGEIADRAIPLEGKMKDALRTSMKEYHVAGKLRFL</sequence>
<organism evidence="1 2">
    <name type="scientific">Meripilus lineatus</name>
    <dbReference type="NCBI Taxonomy" id="2056292"/>
    <lineage>
        <taxon>Eukaryota</taxon>
        <taxon>Fungi</taxon>
        <taxon>Dikarya</taxon>
        <taxon>Basidiomycota</taxon>
        <taxon>Agaricomycotina</taxon>
        <taxon>Agaricomycetes</taxon>
        <taxon>Polyporales</taxon>
        <taxon>Meripilaceae</taxon>
        <taxon>Meripilus</taxon>
    </lineage>
</organism>
<keyword evidence="2" id="KW-1185">Reference proteome</keyword>
<name>A0AAD5V649_9APHY</name>
<evidence type="ECO:0000313" key="2">
    <source>
        <dbReference type="Proteomes" id="UP001212997"/>
    </source>
</evidence>
<proteinExistence type="predicted"/>
<dbReference type="EMBL" id="JANAWD010000103">
    <property type="protein sequence ID" value="KAJ3487062.1"/>
    <property type="molecule type" value="Genomic_DNA"/>
</dbReference>
<comment type="caution">
    <text evidence="1">The sequence shown here is derived from an EMBL/GenBank/DDBJ whole genome shotgun (WGS) entry which is preliminary data.</text>
</comment>
<dbReference type="Proteomes" id="UP001212997">
    <property type="component" value="Unassembled WGS sequence"/>
</dbReference>
<reference evidence="1" key="1">
    <citation type="submission" date="2022-07" db="EMBL/GenBank/DDBJ databases">
        <title>Genome Sequence of Physisporinus lineatus.</title>
        <authorList>
            <person name="Buettner E."/>
        </authorList>
    </citation>
    <scope>NUCLEOTIDE SEQUENCE</scope>
    <source>
        <strain evidence="1">VT162</strain>
    </source>
</reference>
<gene>
    <name evidence="1" type="ORF">NLI96_g3796</name>
</gene>
<accession>A0AAD5V649</accession>
<evidence type="ECO:0000313" key="1">
    <source>
        <dbReference type="EMBL" id="KAJ3487062.1"/>
    </source>
</evidence>